<proteinExistence type="predicted"/>
<evidence type="ECO:0000313" key="4">
    <source>
        <dbReference type="Proteomes" id="UP001500729"/>
    </source>
</evidence>
<feature type="transmembrane region" description="Helical" evidence="1">
    <location>
        <begin position="85"/>
        <end position="104"/>
    </location>
</feature>
<evidence type="ECO:0000256" key="1">
    <source>
        <dbReference type="SAM" id="Phobius"/>
    </source>
</evidence>
<keyword evidence="1" id="KW-0812">Transmembrane</keyword>
<feature type="transmembrane region" description="Helical" evidence="1">
    <location>
        <begin position="12"/>
        <end position="38"/>
    </location>
</feature>
<protein>
    <recommendedName>
        <fullName evidence="2">DUF7144 domain-containing protein</fullName>
    </recommendedName>
</protein>
<evidence type="ECO:0000313" key="3">
    <source>
        <dbReference type="EMBL" id="GAA0538280.1"/>
    </source>
</evidence>
<keyword evidence="1" id="KW-0472">Membrane</keyword>
<feature type="transmembrane region" description="Helical" evidence="1">
    <location>
        <begin position="110"/>
        <end position="127"/>
    </location>
</feature>
<evidence type="ECO:0000259" key="2">
    <source>
        <dbReference type="Pfam" id="PF23636"/>
    </source>
</evidence>
<feature type="domain" description="DUF7144" evidence="2">
    <location>
        <begin position="16"/>
        <end position="131"/>
    </location>
</feature>
<dbReference type="EMBL" id="BAAAGS010000029">
    <property type="protein sequence ID" value="GAA0538280.1"/>
    <property type="molecule type" value="Genomic_DNA"/>
</dbReference>
<dbReference type="Proteomes" id="UP001500729">
    <property type="component" value="Unassembled WGS sequence"/>
</dbReference>
<accession>A0ABP3N823</accession>
<comment type="caution">
    <text evidence="3">The sequence shown here is derived from an EMBL/GenBank/DDBJ whole genome shotgun (WGS) entry which is preliminary data.</text>
</comment>
<keyword evidence="4" id="KW-1185">Reference proteome</keyword>
<dbReference type="Pfam" id="PF23636">
    <property type="entry name" value="DUF7144"/>
    <property type="match status" value="1"/>
</dbReference>
<gene>
    <name evidence="3" type="ORF">GCM10009533_41820</name>
</gene>
<name>A0ABP3N823_SACER</name>
<feature type="transmembrane region" description="Helical" evidence="1">
    <location>
        <begin position="58"/>
        <end position="80"/>
    </location>
</feature>
<reference evidence="4" key="1">
    <citation type="journal article" date="2019" name="Int. J. Syst. Evol. Microbiol.">
        <title>The Global Catalogue of Microorganisms (GCM) 10K type strain sequencing project: providing services to taxonomists for standard genome sequencing and annotation.</title>
        <authorList>
            <consortium name="The Broad Institute Genomics Platform"/>
            <consortium name="The Broad Institute Genome Sequencing Center for Infectious Disease"/>
            <person name="Wu L."/>
            <person name="Ma J."/>
        </authorList>
    </citation>
    <scope>NUCLEOTIDE SEQUENCE [LARGE SCALE GENOMIC DNA]</scope>
    <source>
        <strain evidence="4">JCM 10303</strain>
    </source>
</reference>
<sequence length="136" mass="14030">MATHGARPARTGWVGWVYFAATVLLLAGIIQVISGLIAFSRSGSTLITPSGLAVEVSYAGVGWSFLITGAVLAATGIGLFGGRTWARAVGIAIATISVLANIAFFAAYPLWSAVVIVLDVLVLYALAAHGREAGRR</sequence>
<dbReference type="RefSeq" id="WP_011875247.1">
    <property type="nucleotide sequence ID" value="NZ_BAAAGS010000029.1"/>
</dbReference>
<organism evidence="3 4">
    <name type="scientific">Saccharopolyspora erythraea</name>
    <name type="common">Streptomyces erythraeus</name>
    <dbReference type="NCBI Taxonomy" id="1836"/>
    <lineage>
        <taxon>Bacteria</taxon>
        <taxon>Bacillati</taxon>
        <taxon>Actinomycetota</taxon>
        <taxon>Actinomycetes</taxon>
        <taxon>Pseudonocardiales</taxon>
        <taxon>Pseudonocardiaceae</taxon>
        <taxon>Saccharopolyspora</taxon>
    </lineage>
</organism>
<dbReference type="InterPro" id="IPR055568">
    <property type="entry name" value="DUF7144"/>
</dbReference>
<keyword evidence="1" id="KW-1133">Transmembrane helix</keyword>